<evidence type="ECO:0000313" key="2">
    <source>
        <dbReference type="Proteomes" id="UP000018731"/>
    </source>
</evidence>
<reference evidence="1 2" key="1">
    <citation type="journal article" date="2014" name="Genome Announc.">
        <title>Draft genome sequences of six enterohepatic helicobacter species isolated from humans and one from rhesus macaques.</title>
        <authorList>
            <person name="Shen Z."/>
            <person name="Sheh A."/>
            <person name="Young S.K."/>
            <person name="Abouelliel A."/>
            <person name="Ward D.V."/>
            <person name="Earl A.M."/>
            <person name="Fox J.G."/>
        </authorList>
    </citation>
    <scope>NUCLEOTIDE SEQUENCE [LARGE SCALE GENOMIC DNA]</scope>
    <source>
        <strain evidence="1 2">MIT 99-5501</strain>
    </source>
</reference>
<dbReference type="eggNOG" id="ENOG5031GBZ">
    <property type="taxonomic scope" value="Bacteria"/>
</dbReference>
<dbReference type="Proteomes" id="UP000018731">
    <property type="component" value="Unassembled WGS sequence"/>
</dbReference>
<dbReference type="HOGENOM" id="CLU_825783_0_0_7"/>
<evidence type="ECO:0000313" key="1">
    <source>
        <dbReference type="EMBL" id="ETD23596.1"/>
    </source>
</evidence>
<protein>
    <submittedName>
        <fullName evidence="1">Uncharacterized protein</fullName>
    </submittedName>
</protein>
<name>V8CA38_9HELI</name>
<sequence>MLDFTQRLQKMFARSGLSVSKFATMVQKDRRTVASWIEGNAKKELNIHIRNAISKALRYPKKIWECDEKEFYELLDSASVSEISIIDESYCAGVKYIYENENEGSLIIHPSFPNPAYRDFIVPLVYKKSNDELTESYRRRRGEKMRDYSFNASEWYSIKSLLEFCFSPIGNFYTKDQKIQILSLMIDIFRDNLNKSLYFFDSYSQKIYGLDIFYTSINTKTQTMFFKAPMESMIVEVRNSELIKKLHRHYTNAKECPPHIAPRDAVMVLEMLLECLENDLSLQETCAYVDRNSKYGELFFRTINVD</sequence>
<dbReference type="AlphaFoldDB" id="V8CA38"/>
<accession>V8CA38</accession>
<proteinExistence type="predicted"/>
<gene>
    <name evidence="1" type="ORF">HMPREF2086_01402</name>
</gene>
<dbReference type="PATRIC" id="fig|1357400.3.peg.1876"/>
<comment type="caution">
    <text evidence="1">The sequence shown here is derived from an EMBL/GenBank/DDBJ whole genome shotgun (WGS) entry which is preliminary data.</text>
</comment>
<dbReference type="OrthoDB" id="5327396at2"/>
<dbReference type="STRING" id="1357400.HMPREF2086_01402"/>
<organism evidence="1 2">
    <name type="scientific">Helicobacter macacae MIT 99-5501</name>
    <dbReference type="NCBI Taxonomy" id="1357400"/>
    <lineage>
        <taxon>Bacteria</taxon>
        <taxon>Pseudomonadati</taxon>
        <taxon>Campylobacterota</taxon>
        <taxon>Epsilonproteobacteria</taxon>
        <taxon>Campylobacterales</taxon>
        <taxon>Helicobacteraceae</taxon>
        <taxon>Helicobacter</taxon>
    </lineage>
</organism>
<dbReference type="RefSeq" id="WP_023928143.1">
    <property type="nucleotide sequence ID" value="NZ_KI669454.1"/>
</dbReference>
<dbReference type="EMBL" id="AZJI01000005">
    <property type="protein sequence ID" value="ETD23596.1"/>
    <property type="molecule type" value="Genomic_DNA"/>
</dbReference>
<keyword evidence="2" id="KW-1185">Reference proteome</keyword>